<dbReference type="GO" id="GO:0016787">
    <property type="term" value="F:hydrolase activity"/>
    <property type="evidence" value="ECO:0007669"/>
    <property type="project" value="UniProtKB-KW"/>
</dbReference>
<dbReference type="InterPro" id="IPR043502">
    <property type="entry name" value="DNA/RNA_pol_sf"/>
</dbReference>
<dbReference type="Proteomes" id="UP001213000">
    <property type="component" value="Unassembled WGS sequence"/>
</dbReference>
<keyword evidence="4" id="KW-0540">Nuclease</keyword>
<accession>A0AAD5VJ10</accession>
<name>A0AAD5VJ10_9AGAR</name>
<sequence>MVPVVEVPPIPARYMRQIPSKAPVYRYKAPVEDGIDPNSIAERILESEVKLTSRELMAVSPKVRAATKNSIVARRTEVEDEEQSDKEAFAKAPSREVTAAIIEINQLEAPSIVAGQVLDEDGRSVDAWTISDPITQYLATLTPEQRTHQVFSIEAPAVVKEAAQDMTSLRVIPTLINGVREEEAILDSGSQIVSMPREVATACKLTWDPNLCINMQSANGGISQTCGLAKNVPFTFGEITVLLQVHVMEQAPYNVLLGRPFDVITQSRIVNERDGLNDFEQMPDGEVPCIISLDASDQPFISEVLLATTSTLENDEVKLLYLAKSLESETVPERDIVTKFLQELQPNSGLSRSVVAMEEVDTADDPVLCLAKKYKPVALKVKPVLGELPERFRIVRDIKGKPLANLPKLPVRPPEFEPEGRYTLERKEKLDLVHSEDFLWPEERKLMHWLIAKQNQAFAWDDTERGKFKEEYFPPVDIPTVPHTPWVERSFRIPPGIYDEVCKIIKRKIDAGVYEPSNSSYRSRWFCVIKKDGKSLRLVHSLEPLNRVTIAHSGLPPATEELAMHFAGRACNGILDLYVGYDERVLAESSRDLTTFQTPFGALRLVTLPMGWTNSVPIFHDDVTHILREEIPEFTMPYIDDVPIRGPATRYELENGDCEVLRENPGIRRFVWEHMNTVNRILERMKYVGGTFSGPKTTICADHITIVGFDCSYKGRRPTADTIGKILRWGPCEDTTDVRAFLGTAVQCRNHIPGFVTVAAPLYEVVKKDVPFEWGPLQQQAQDRLKKLIQQCVHTRNPKFPSDQPVVLAVDTSWRAVGYYIYQRDELEPKIVHYVKFNSLLLTPRQQRYSQPKRELYGLMRALMVETYLLKGCRSLIVETDAKYLQGMLNNPGKMPNATIDRWVDYIRTNYFFELVHKKGKTFGPDGLSRRRWYPGDPINEIFEDESDDDRGEITVTKADPEDEDPLAFEEFQDEIDTRTGYYKAALESDPIYSIALDMAKSDLEKRRSVSLEVTTPEPVRVFLKATTDLEASQSSSENSNISIEDDLNDDLVAYDDHRRSEHAKRLDARLEKIREYLANKPKEMSLAKMDSEQAKFMRAVSHFWLDKKDGKLYRKTGGGSYPQLVIPPEHRMRLLRSCHDEMGHRGAFATARLLQQRFWWPEIEEDVTWYVKSCHLCQVRQKMALEMPPVVTHTPSIFQVLHADTVHMTPPSNGCSYIVHGRCALSSWMEARALRKENAKTIGEWLFEDIICRWGSLVKIVTDNGSPFKKAVGWLSEKYGIKGVTISPYNSQANGTVERPHWDLRQMLFKATDGEVRKWYWSLHQVMWADRITIRKGTGCSPYFMVTGAHPTLPLDIVEATWLVKYPAQMIDTTELIGLRALALAKHVSHVEEMRSRVTKEKIRRALQLENDWKHKIKEFDLRPGSLVLVKNSAIEMSADRKMKPRYLGPMVVIKKLAGGAYILSELDGSVWQNKVAAFRVVPYLARRSIKFNDKVKELLDSSRGGLEILEENSEKYDPAEDSD</sequence>
<proteinExistence type="predicted"/>
<evidence type="ECO:0000313" key="10">
    <source>
        <dbReference type="EMBL" id="KAJ3560860.1"/>
    </source>
</evidence>
<evidence type="ECO:0000256" key="7">
    <source>
        <dbReference type="ARBA" id="ARBA00022884"/>
    </source>
</evidence>
<dbReference type="Pfam" id="PF17917">
    <property type="entry name" value="RT_RNaseH"/>
    <property type="match status" value="1"/>
</dbReference>
<evidence type="ECO:0000256" key="5">
    <source>
        <dbReference type="ARBA" id="ARBA00022759"/>
    </source>
</evidence>
<dbReference type="CDD" id="cd00303">
    <property type="entry name" value="retropepsin_like"/>
    <property type="match status" value="1"/>
</dbReference>
<comment type="caution">
    <text evidence="10">The sequence shown here is derived from an EMBL/GenBank/DDBJ whole genome shotgun (WGS) entry which is preliminary data.</text>
</comment>
<keyword evidence="6" id="KW-0378">Hydrolase</keyword>
<dbReference type="GO" id="GO:0003964">
    <property type="term" value="F:RNA-directed DNA polymerase activity"/>
    <property type="evidence" value="ECO:0007669"/>
    <property type="project" value="UniProtKB-KW"/>
</dbReference>
<dbReference type="InterPro" id="IPR021109">
    <property type="entry name" value="Peptidase_aspartic_dom_sf"/>
</dbReference>
<dbReference type="InterPro" id="IPR041373">
    <property type="entry name" value="RT_RNaseH"/>
</dbReference>
<dbReference type="Gene3D" id="3.30.70.270">
    <property type="match status" value="2"/>
</dbReference>
<evidence type="ECO:0000256" key="4">
    <source>
        <dbReference type="ARBA" id="ARBA00022722"/>
    </source>
</evidence>
<organism evidence="10 11">
    <name type="scientific">Leucocoprinus birnbaumii</name>
    <dbReference type="NCBI Taxonomy" id="56174"/>
    <lineage>
        <taxon>Eukaryota</taxon>
        <taxon>Fungi</taxon>
        <taxon>Dikarya</taxon>
        <taxon>Basidiomycota</taxon>
        <taxon>Agaricomycotina</taxon>
        <taxon>Agaricomycetes</taxon>
        <taxon>Agaricomycetidae</taxon>
        <taxon>Agaricales</taxon>
        <taxon>Agaricineae</taxon>
        <taxon>Agaricaceae</taxon>
        <taxon>Leucocoprinus</taxon>
    </lineage>
</organism>
<reference evidence="10" key="1">
    <citation type="submission" date="2022-07" db="EMBL/GenBank/DDBJ databases">
        <title>Genome Sequence of Leucocoprinus birnbaumii.</title>
        <authorList>
            <person name="Buettner E."/>
        </authorList>
    </citation>
    <scope>NUCLEOTIDE SEQUENCE</scope>
    <source>
        <strain evidence="10">VT141</strain>
    </source>
</reference>
<evidence type="ECO:0000259" key="9">
    <source>
        <dbReference type="PROSITE" id="PS50994"/>
    </source>
</evidence>
<dbReference type="GO" id="GO:0003723">
    <property type="term" value="F:RNA binding"/>
    <property type="evidence" value="ECO:0007669"/>
    <property type="project" value="UniProtKB-KW"/>
</dbReference>
<dbReference type="InterPro" id="IPR041588">
    <property type="entry name" value="Integrase_H2C2"/>
</dbReference>
<dbReference type="Gene3D" id="1.10.340.70">
    <property type="match status" value="1"/>
</dbReference>
<keyword evidence="7" id="KW-0694">RNA-binding</keyword>
<evidence type="ECO:0000256" key="2">
    <source>
        <dbReference type="ARBA" id="ARBA00022679"/>
    </source>
</evidence>
<keyword evidence="5" id="KW-0255">Endonuclease</keyword>
<dbReference type="Gene3D" id="2.40.70.10">
    <property type="entry name" value="Acid Proteases"/>
    <property type="match status" value="1"/>
</dbReference>
<keyword evidence="3" id="KW-0548">Nucleotidyltransferase</keyword>
<dbReference type="GO" id="GO:0005634">
    <property type="term" value="C:nucleus"/>
    <property type="evidence" value="ECO:0007669"/>
    <property type="project" value="UniProtKB-ARBA"/>
</dbReference>
<dbReference type="EMBL" id="JANIEX010001095">
    <property type="protein sequence ID" value="KAJ3560860.1"/>
    <property type="molecule type" value="Genomic_DNA"/>
</dbReference>
<evidence type="ECO:0000313" key="11">
    <source>
        <dbReference type="Proteomes" id="UP001213000"/>
    </source>
</evidence>
<keyword evidence="11" id="KW-1185">Reference proteome</keyword>
<dbReference type="SUPFAM" id="SSF53098">
    <property type="entry name" value="Ribonuclease H-like"/>
    <property type="match status" value="1"/>
</dbReference>
<dbReference type="FunFam" id="1.10.340.70:FF:000001">
    <property type="entry name" value="Retrovirus-related Pol polyprotein from transposon gypsy-like Protein"/>
    <property type="match status" value="1"/>
</dbReference>
<feature type="domain" description="Integrase catalytic" evidence="9">
    <location>
        <begin position="1192"/>
        <end position="1351"/>
    </location>
</feature>
<evidence type="ECO:0000256" key="1">
    <source>
        <dbReference type="ARBA" id="ARBA00012493"/>
    </source>
</evidence>
<dbReference type="Gene3D" id="3.10.10.10">
    <property type="entry name" value="HIV Type 1 Reverse Transcriptase, subunit A, domain 1"/>
    <property type="match status" value="1"/>
</dbReference>
<dbReference type="PROSITE" id="PS50994">
    <property type="entry name" value="INTEGRASE"/>
    <property type="match status" value="1"/>
</dbReference>
<dbReference type="SUPFAM" id="SSF56672">
    <property type="entry name" value="DNA/RNA polymerases"/>
    <property type="match status" value="1"/>
</dbReference>
<keyword evidence="8" id="KW-0695">RNA-directed DNA polymerase</keyword>
<protein>
    <recommendedName>
        <fullName evidence="1">RNA-directed DNA polymerase</fullName>
        <ecNumber evidence="1">2.7.7.49</ecNumber>
    </recommendedName>
</protein>
<dbReference type="PANTHER" id="PTHR37984:SF5">
    <property type="entry name" value="PROTEIN NYNRIN-LIKE"/>
    <property type="match status" value="1"/>
</dbReference>
<gene>
    <name evidence="10" type="ORF">NP233_g10558</name>
</gene>
<evidence type="ECO:0000256" key="6">
    <source>
        <dbReference type="ARBA" id="ARBA00022801"/>
    </source>
</evidence>
<keyword evidence="2" id="KW-0808">Transferase</keyword>
<dbReference type="CDD" id="cd01647">
    <property type="entry name" value="RT_LTR"/>
    <property type="match status" value="1"/>
</dbReference>
<dbReference type="PANTHER" id="PTHR37984">
    <property type="entry name" value="PROTEIN CBG26694"/>
    <property type="match status" value="1"/>
</dbReference>
<dbReference type="SUPFAM" id="SSF50630">
    <property type="entry name" value="Acid proteases"/>
    <property type="match status" value="1"/>
</dbReference>
<evidence type="ECO:0000256" key="8">
    <source>
        <dbReference type="ARBA" id="ARBA00022918"/>
    </source>
</evidence>
<dbReference type="EC" id="2.7.7.49" evidence="1"/>
<dbReference type="Gene3D" id="3.30.420.10">
    <property type="entry name" value="Ribonuclease H-like superfamily/Ribonuclease H"/>
    <property type="match status" value="1"/>
</dbReference>
<dbReference type="InterPro" id="IPR050951">
    <property type="entry name" value="Retrovirus_Pol_polyprotein"/>
</dbReference>
<dbReference type="Pfam" id="PF13650">
    <property type="entry name" value="Asp_protease_2"/>
    <property type="match status" value="1"/>
</dbReference>
<dbReference type="InterPro" id="IPR012337">
    <property type="entry name" value="RNaseH-like_sf"/>
</dbReference>
<dbReference type="InterPro" id="IPR001584">
    <property type="entry name" value="Integrase_cat-core"/>
</dbReference>
<dbReference type="GO" id="GO:0015074">
    <property type="term" value="P:DNA integration"/>
    <property type="evidence" value="ECO:0007669"/>
    <property type="project" value="InterPro"/>
</dbReference>
<dbReference type="InterPro" id="IPR043128">
    <property type="entry name" value="Rev_trsase/Diguanyl_cyclase"/>
</dbReference>
<evidence type="ECO:0000256" key="3">
    <source>
        <dbReference type="ARBA" id="ARBA00022695"/>
    </source>
</evidence>
<dbReference type="InterPro" id="IPR036397">
    <property type="entry name" value="RNaseH_sf"/>
</dbReference>
<dbReference type="GO" id="GO:0004519">
    <property type="term" value="F:endonuclease activity"/>
    <property type="evidence" value="ECO:0007669"/>
    <property type="project" value="UniProtKB-KW"/>
</dbReference>
<dbReference type="Pfam" id="PF17921">
    <property type="entry name" value="Integrase_H2C2"/>
    <property type="match status" value="1"/>
</dbReference>